<dbReference type="Gene3D" id="1.10.287.1060">
    <property type="entry name" value="ESAT-6-like"/>
    <property type="match status" value="1"/>
</dbReference>
<dbReference type="OrthoDB" id="5592979at2759"/>
<reference evidence="7" key="1">
    <citation type="submission" date="2020-10" db="EMBL/GenBank/DDBJ databases">
        <authorList>
            <person name="Palmer J.M."/>
        </authorList>
    </citation>
    <scope>NUCLEOTIDE SEQUENCE</scope>
    <source>
        <strain evidence="7">UCD 2041</strain>
    </source>
</reference>
<protein>
    <recommendedName>
        <fullName evidence="4">Vacuolar-sorting protein SNF7</fullName>
    </recommendedName>
    <alternativeName>
        <fullName evidence="5">Vacuolar protein-sorting-associated protein 32</fullName>
    </alternativeName>
</protein>
<dbReference type="GO" id="GO:0000815">
    <property type="term" value="C:ESCRT III complex"/>
    <property type="evidence" value="ECO:0007669"/>
    <property type="project" value="TreeGrafter"/>
</dbReference>
<feature type="compositionally biased region" description="Acidic residues" evidence="6">
    <location>
        <begin position="162"/>
        <end position="171"/>
    </location>
</feature>
<dbReference type="GO" id="GO:0006900">
    <property type="term" value="P:vesicle budding from membrane"/>
    <property type="evidence" value="ECO:0007669"/>
    <property type="project" value="TreeGrafter"/>
</dbReference>
<evidence type="ECO:0000256" key="1">
    <source>
        <dbReference type="ARBA" id="ARBA00004177"/>
    </source>
</evidence>
<evidence type="ECO:0000256" key="3">
    <source>
        <dbReference type="ARBA" id="ARBA00022753"/>
    </source>
</evidence>
<organism evidence="7 8">
    <name type="scientific">Dekkera bruxellensis</name>
    <name type="common">Brettanomyces custersii</name>
    <dbReference type="NCBI Taxonomy" id="5007"/>
    <lineage>
        <taxon>Eukaryota</taxon>
        <taxon>Fungi</taxon>
        <taxon>Dikarya</taxon>
        <taxon>Ascomycota</taxon>
        <taxon>Saccharomycotina</taxon>
        <taxon>Pichiomycetes</taxon>
        <taxon>Pichiales</taxon>
        <taxon>Pichiaceae</taxon>
        <taxon>Brettanomyces</taxon>
    </lineage>
</organism>
<comment type="subcellular location">
    <subcellularLocation>
        <location evidence="1">Endosome</location>
    </subcellularLocation>
</comment>
<evidence type="ECO:0000256" key="6">
    <source>
        <dbReference type="SAM" id="MobiDB-lite"/>
    </source>
</evidence>
<dbReference type="AlphaFoldDB" id="A0A871R980"/>
<name>A0A871R980_DEKBR</name>
<dbReference type="Proteomes" id="UP000663131">
    <property type="component" value="Chromosome 7"/>
</dbReference>
<dbReference type="EMBL" id="CP063135">
    <property type="protein sequence ID" value="QOU20338.1"/>
    <property type="molecule type" value="Genomic_DNA"/>
</dbReference>
<gene>
    <name evidence="7" type="ORF">BRETT_004993</name>
</gene>
<evidence type="ECO:0000313" key="7">
    <source>
        <dbReference type="EMBL" id="QOU20338.1"/>
    </source>
</evidence>
<sequence>MWNYFFGGGQQKKELPKKAIVKLREHIATLNKKQGYLEKQIEQQEQIARKNVTKNRTMAKQALRRKKKLESDLERIENQIESLETQLSAIESANLNLETMKAMKQGAKAIKQIHSDFNVDKVDETMDDIRDQVEASEEISDAISRPLGADNIDEDELEDELAQMQQDEVDESMTNTKAKVEKEKPGISQAKLPSVPTGKLGEKKAAEEDEDEAALKQLQAEMGM</sequence>
<proteinExistence type="inferred from homology"/>
<dbReference type="RefSeq" id="XP_041136831.1">
    <property type="nucleotide sequence ID" value="XM_041283479.1"/>
</dbReference>
<comment type="similarity">
    <text evidence="2">Belongs to the SNF7 family.</text>
</comment>
<evidence type="ECO:0000313" key="8">
    <source>
        <dbReference type="Proteomes" id="UP000663131"/>
    </source>
</evidence>
<dbReference type="Gene3D" id="6.10.250.1710">
    <property type="match status" value="1"/>
</dbReference>
<dbReference type="Pfam" id="PF03357">
    <property type="entry name" value="Snf7"/>
    <property type="match status" value="1"/>
</dbReference>
<evidence type="ECO:0000256" key="5">
    <source>
        <dbReference type="ARBA" id="ARBA00042586"/>
    </source>
</evidence>
<dbReference type="KEGG" id="bbrx:BRETT_004993"/>
<accession>A0A871R980</accession>
<feature type="region of interest" description="Disordered" evidence="6">
    <location>
        <begin position="162"/>
        <end position="224"/>
    </location>
</feature>
<dbReference type="GO" id="GO:0032511">
    <property type="term" value="P:late endosome to vacuole transport via multivesicular body sorting pathway"/>
    <property type="evidence" value="ECO:0007669"/>
    <property type="project" value="TreeGrafter"/>
</dbReference>
<dbReference type="GeneID" id="64576916"/>
<evidence type="ECO:0000256" key="2">
    <source>
        <dbReference type="ARBA" id="ARBA00006190"/>
    </source>
</evidence>
<dbReference type="GO" id="GO:0005771">
    <property type="term" value="C:multivesicular body"/>
    <property type="evidence" value="ECO:0007669"/>
    <property type="project" value="TreeGrafter"/>
</dbReference>
<keyword evidence="3" id="KW-0967">Endosome</keyword>
<dbReference type="PANTHER" id="PTHR22761:SF10">
    <property type="entry name" value="GH13992P"/>
    <property type="match status" value="1"/>
</dbReference>
<dbReference type="InterPro" id="IPR005024">
    <property type="entry name" value="Snf7_fam"/>
</dbReference>
<reference evidence="7" key="2">
    <citation type="journal article" name="BMC Genomics">
        <title>New genome assemblies reveal patterns of domestication and adaptation across Brettanomyces (Dekkera) species.</title>
        <authorList>
            <person name="Roach M.J."/>
            <person name="Borneman A.R."/>
        </authorList>
    </citation>
    <scope>NUCLEOTIDE SEQUENCE</scope>
    <source>
        <strain evidence="7">UCD 2041</strain>
    </source>
</reference>
<dbReference type="GO" id="GO:0009898">
    <property type="term" value="C:cytoplasmic side of plasma membrane"/>
    <property type="evidence" value="ECO:0007669"/>
    <property type="project" value="TreeGrafter"/>
</dbReference>
<dbReference type="PANTHER" id="PTHR22761">
    <property type="entry name" value="CHARGED MULTIVESICULAR BODY PROTEIN"/>
    <property type="match status" value="1"/>
</dbReference>
<evidence type="ECO:0000256" key="4">
    <source>
        <dbReference type="ARBA" id="ARBA00040017"/>
    </source>
</evidence>